<feature type="compositionally biased region" description="Polar residues" evidence="2">
    <location>
        <begin position="378"/>
        <end position="389"/>
    </location>
</feature>
<evidence type="ECO:0000256" key="2">
    <source>
        <dbReference type="SAM" id="MobiDB-lite"/>
    </source>
</evidence>
<dbReference type="InterPro" id="IPR025066">
    <property type="entry name" value="CCDC174-like"/>
</dbReference>
<proteinExistence type="predicted"/>
<sequence length="389" mass="42962">MAPKNKAKAAGVSASSFFDLKAELSKKEEDFAKEKAAGRATALVGGVKRPDKKPTIWARQNTGVKNRAARDIELEEISKPTLDAARAVLERKAKMYEKLQKGKSGGLSEKQLEALLVDFDSKAIDHYESDSDDVDESLTVPKLPGGEEDDPIVEYEDEFGRMRTGRRSEIPRHLMPQPEGEKEEDIEYVTLCPFFAEENNPLNVHYDASQEVRAKGAGFYQFSGDDETRRKQMEELRLAREETEKTRQETGAEDVRPGEVEGMHGPGEESAGPVATKSRALEKRKRELEERRKMLNAKRRKVADPVSSSASSAKAEESEARPWNGTPAGAVVDPFAVLEVQLTKPKGKKKELPPPPSPIDPADAFLAQLERDMLKGGQTKTSGSSNDAL</sequence>
<evidence type="ECO:0000313" key="3">
    <source>
        <dbReference type="EMBL" id="OSX58778.1"/>
    </source>
</evidence>
<dbReference type="Proteomes" id="UP000194127">
    <property type="component" value="Unassembled WGS sequence"/>
</dbReference>
<feature type="region of interest" description="Disordered" evidence="2">
    <location>
        <begin position="127"/>
        <end position="183"/>
    </location>
</feature>
<feature type="compositionally biased region" description="Acidic residues" evidence="2">
    <location>
        <begin position="146"/>
        <end position="157"/>
    </location>
</feature>
<feature type="region of interest" description="Disordered" evidence="2">
    <location>
        <begin position="342"/>
        <end position="389"/>
    </location>
</feature>
<dbReference type="RefSeq" id="XP_024335572.1">
    <property type="nucleotide sequence ID" value="XM_024486561.1"/>
</dbReference>
<accession>A0A1X6MQX5</accession>
<evidence type="ECO:0000256" key="1">
    <source>
        <dbReference type="ARBA" id="ARBA00023054"/>
    </source>
</evidence>
<dbReference type="EMBL" id="KZ110603">
    <property type="protein sequence ID" value="OSX58778.1"/>
    <property type="molecule type" value="Genomic_DNA"/>
</dbReference>
<feature type="compositionally biased region" description="Basic and acidic residues" evidence="2">
    <location>
        <begin position="158"/>
        <end position="172"/>
    </location>
</feature>
<dbReference type="STRING" id="670580.A0A1X6MQX5"/>
<evidence type="ECO:0000313" key="4">
    <source>
        <dbReference type="Proteomes" id="UP000194127"/>
    </source>
</evidence>
<organism evidence="3 4">
    <name type="scientific">Postia placenta MAD-698-R-SB12</name>
    <dbReference type="NCBI Taxonomy" id="670580"/>
    <lineage>
        <taxon>Eukaryota</taxon>
        <taxon>Fungi</taxon>
        <taxon>Dikarya</taxon>
        <taxon>Basidiomycota</taxon>
        <taxon>Agaricomycotina</taxon>
        <taxon>Agaricomycetes</taxon>
        <taxon>Polyporales</taxon>
        <taxon>Adustoporiaceae</taxon>
        <taxon>Rhodonia</taxon>
    </lineage>
</organism>
<protein>
    <submittedName>
        <fullName evidence="3">Uncharacterized protein</fullName>
    </submittedName>
</protein>
<keyword evidence="1" id="KW-0175">Coiled coil</keyword>
<feature type="compositionally biased region" description="Basic and acidic residues" evidence="2">
    <location>
        <begin position="226"/>
        <end position="262"/>
    </location>
</feature>
<feature type="compositionally biased region" description="Basic and acidic residues" evidence="2">
    <location>
        <begin position="279"/>
        <end position="293"/>
    </location>
</feature>
<dbReference type="Pfam" id="PF13300">
    <property type="entry name" value="DUF4078"/>
    <property type="match status" value="1"/>
</dbReference>
<dbReference type="GeneID" id="36331510"/>
<gene>
    <name evidence="3" type="ORF">POSPLADRAFT_1151653</name>
</gene>
<feature type="region of interest" description="Disordered" evidence="2">
    <location>
        <begin position="225"/>
        <end position="329"/>
    </location>
</feature>
<dbReference type="OrthoDB" id="333551at2759"/>
<keyword evidence="4" id="KW-1185">Reference proteome</keyword>
<dbReference type="PANTHER" id="PTHR15885">
    <property type="entry name" value="COILED-COIL DOMAIN-CONTAINING PROTEIN 174"/>
    <property type="match status" value="1"/>
</dbReference>
<dbReference type="PANTHER" id="PTHR15885:SF1">
    <property type="entry name" value="COILED-COIL DOMAIN-CONTAINING PROTEIN 174"/>
    <property type="match status" value="1"/>
</dbReference>
<reference evidence="3 4" key="1">
    <citation type="submission" date="2017-04" db="EMBL/GenBank/DDBJ databases">
        <title>Genome Sequence of the Model Brown-Rot Fungus Postia placenta SB12.</title>
        <authorList>
            <consortium name="DOE Joint Genome Institute"/>
            <person name="Gaskell J."/>
            <person name="Kersten P."/>
            <person name="Larrondo L.F."/>
            <person name="Canessa P."/>
            <person name="Martinez D."/>
            <person name="Hibbett D."/>
            <person name="Schmoll M."/>
            <person name="Kubicek C.P."/>
            <person name="Martinez A.T."/>
            <person name="Yadav J."/>
            <person name="Master E."/>
            <person name="Magnuson J.K."/>
            <person name="James T."/>
            <person name="Yaver D."/>
            <person name="Berka R."/>
            <person name="Labutti K."/>
            <person name="Lipzen A."/>
            <person name="Aerts A."/>
            <person name="Barry K."/>
            <person name="Henrissat B."/>
            <person name="Blanchette R."/>
            <person name="Grigoriev I."/>
            <person name="Cullen D."/>
        </authorList>
    </citation>
    <scope>NUCLEOTIDE SEQUENCE [LARGE SCALE GENOMIC DNA]</scope>
    <source>
        <strain evidence="3 4">MAD-698-R-SB12</strain>
    </source>
</reference>
<dbReference type="AlphaFoldDB" id="A0A1X6MQX5"/>
<dbReference type="GO" id="GO:0005634">
    <property type="term" value="C:nucleus"/>
    <property type="evidence" value="ECO:0007669"/>
    <property type="project" value="TreeGrafter"/>
</dbReference>
<name>A0A1X6MQX5_9APHY</name>